<dbReference type="InterPro" id="IPR006001">
    <property type="entry name" value="Therm_gnt_kin"/>
</dbReference>
<proteinExistence type="inferred from homology"/>
<evidence type="ECO:0000256" key="1">
    <source>
        <dbReference type="ARBA" id="ARBA00004761"/>
    </source>
</evidence>
<dbReference type="SUPFAM" id="SSF52540">
    <property type="entry name" value="P-loop containing nucleoside triphosphate hydrolases"/>
    <property type="match status" value="1"/>
</dbReference>
<protein>
    <recommendedName>
        <fullName evidence="3 9">Gluconokinase</fullName>
        <ecNumber evidence="3 9">2.7.1.12</ecNumber>
    </recommendedName>
</protein>
<dbReference type="NCBIfam" id="TIGR01313">
    <property type="entry name" value="therm_gnt_kin"/>
    <property type="match status" value="1"/>
</dbReference>
<evidence type="ECO:0000256" key="4">
    <source>
        <dbReference type="ARBA" id="ARBA00022679"/>
    </source>
</evidence>
<comment type="caution">
    <text evidence="11">The sequence shown here is derived from an EMBL/GenBank/DDBJ whole genome shotgun (WGS) entry which is preliminary data.</text>
</comment>
<keyword evidence="6 9" id="KW-0418">Kinase</keyword>
<dbReference type="CDD" id="cd02021">
    <property type="entry name" value="GntK"/>
    <property type="match status" value="1"/>
</dbReference>
<evidence type="ECO:0000256" key="2">
    <source>
        <dbReference type="ARBA" id="ARBA00008420"/>
    </source>
</evidence>
<evidence type="ECO:0000256" key="7">
    <source>
        <dbReference type="ARBA" id="ARBA00022840"/>
    </source>
</evidence>
<keyword evidence="5 9" id="KW-0547">Nucleotide-binding</keyword>
<name>A0ABP9NDR6_9GAMM</name>
<dbReference type="InterPro" id="IPR027417">
    <property type="entry name" value="P-loop_NTPase"/>
</dbReference>
<evidence type="ECO:0000313" key="11">
    <source>
        <dbReference type="EMBL" id="GAA5112704.1"/>
    </source>
</evidence>
<reference evidence="12" key="1">
    <citation type="journal article" date="2019" name="Int. J. Syst. Evol. Microbiol.">
        <title>The Global Catalogue of Microorganisms (GCM) 10K type strain sequencing project: providing services to taxonomists for standard genome sequencing and annotation.</title>
        <authorList>
            <consortium name="The Broad Institute Genomics Platform"/>
            <consortium name="The Broad Institute Genome Sequencing Center for Infectious Disease"/>
            <person name="Wu L."/>
            <person name="Ma J."/>
        </authorList>
    </citation>
    <scope>NUCLEOTIDE SEQUENCE [LARGE SCALE GENOMIC DNA]</scope>
    <source>
        <strain evidence="12">JCM 18050</strain>
    </source>
</reference>
<dbReference type="EMBL" id="BAABHY010000005">
    <property type="protein sequence ID" value="GAA5112704.1"/>
    <property type="molecule type" value="Genomic_DNA"/>
</dbReference>
<keyword evidence="12" id="KW-1185">Reference proteome</keyword>
<comment type="catalytic activity">
    <reaction evidence="8 9">
        <text>D-gluconate + ATP = 6-phospho-D-gluconate + ADP + H(+)</text>
        <dbReference type="Rhea" id="RHEA:19433"/>
        <dbReference type="ChEBI" id="CHEBI:15378"/>
        <dbReference type="ChEBI" id="CHEBI:18391"/>
        <dbReference type="ChEBI" id="CHEBI:30616"/>
        <dbReference type="ChEBI" id="CHEBI:58759"/>
        <dbReference type="ChEBI" id="CHEBI:456216"/>
        <dbReference type="EC" id="2.7.1.12"/>
    </reaction>
</comment>
<feature type="domain" description="APS kinase" evidence="10">
    <location>
        <begin position="21"/>
        <end position="142"/>
    </location>
</feature>
<evidence type="ECO:0000256" key="8">
    <source>
        <dbReference type="ARBA" id="ARBA00048090"/>
    </source>
</evidence>
<dbReference type="Pfam" id="PF01583">
    <property type="entry name" value="APS_kinase"/>
    <property type="match status" value="1"/>
</dbReference>
<comment type="pathway">
    <text evidence="1">Carbohydrate acid metabolism.</text>
</comment>
<dbReference type="PANTHER" id="PTHR43442">
    <property type="entry name" value="GLUCONOKINASE-RELATED"/>
    <property type="match status" value="1"/>
</dbReference>
<evidence type="ECO:0000313" key="12">
    <source>
        <dbReference type="Proteomes" id="UP001500171"/>
    </source>
</evidence>
<dbReference type="RefSeq" id="WP_425571924.1">
    <property type="nucleotide sequence ID" value="NZ_BAABHY010000005.1"/>
</dbReference>
<dbReference type="EC" id="2.7.1.12" evidence="3 9"/>
<sequence>MLPVTLQFIEGVIVKDKKKQVFILMGVSGSGKSAVAKQVSYDLDAVSLDGDFLHPKANILKMRSGVPLNDQDRMPWLKLISDAAFAMSNVNSISIIICSSLKHQYRDIIRGDNDNVHFIYLKGRFEVIEERLKKRQGHYQKTGMLQSQFDTLEEPSADEKDIFIVNIEQPLDKVVADTKAIICQVCEC</sequence>
<keyword evidence="4 9" id="KW-0808">Transferase</keyword>
<dbReference type="Proteomes" id="UP001500171">
    <property type="component" value="Unassembled WGS sequence"/>
</dbReference>
<dbReference type="InterPro" id="IPR059117">
    <property type="entry name" value="APS_kinase_dom"/>
</dbReference>
<dbReference type="PANTHER" id="PTHR43442:SF1">
    <property type="entry name" value="THERMORESISTANT GLUCONOKINASE"/>
    <property type="match status" value="1"/>
</dbReference>
<dbReference type="Gene3D" id="3.40.50.300">
    <property type="entry name" value="P-loop containing nucleotide triphosphate hydrolases"/>
    <property type="match status" value="1"/>
</dbReference>
<organism evidence="11 12">
    <name type="scientific">Orbus sasakiae</name>
    <dbReference type="NCBI Taxonomy" id="1078475"/>
    <lineage>
        <taxon>Bacteria</taxon>
        <taxon>Pseudomonadati</taxon>
        <taxon>Pseudomonadota</taxon>
        <taxon>Gammaproteobacteria</taxon>
        <taxon>Orbales</taxon>
        <taxon>Orbaceae</taxon>
        <taxon>Orbus</taxon>
    </lineage>
</organism>
<evidence type="ECO:0000256" key="5">
    <source>
        <dbReference type="ARBA" id="ARBA00022741"/>
    </source>
</evidence>
<gene>
    <name evidence="11" type="primary">gntK</name>
    <name evidence="11" type="ORF">GCM10023211_19730</name>
</gene>
<evidence type="ECO:0000256" key="3">
    <source>
        <dbReference type="ARBA" id="ARBA00012054"/>
    </source>
</evidence>
<evidence type="ECO:0000256" key="9">
    <source>
        <dbReference type="RuleBase" id="RU363066"/>
    </source>
</evidence>
<evidence type="ECO:0000256" key="6">
    <source>
        <dbReference type="ARBA" id="ARBA00022777"/>
    </source>
</evidence>
<keyword evidence="7 9" id="KW-0067">ATP-binding</keyword>
<comment type="similarity">
    <text evidence="2 9">Belongs to the gluconokinase GntK/GntV family.</text>
</comment>
<accession>A0ABP9NDR6</accession>
<evidence type="ECO:0000259" key="10">
    <source>
        <dbReference type="Pfam" id="PF01583"/>
    </source>
</evidence>